<proteinExistence type="inferred from homology"/>
<keyword evidence="4" id="KW-0560">Oxidoreductase</keyword>
<reference evidence="7" key="1">
    <citation type="submission" date="2018-05" db="EMBL/GenBank/DDBJ databases">
        <authorList>
            <person name="Lanie J.A."/>
            <person name="Ng W.-L."/>
            <person name="Kazmierczak K.M."/>
            <person name="Andrzejewski T.M."/>
            <person name="Davidsen T.M."/>
            <person name="Wayne K.J."/>
            <person name="Tettelin H."/>
            <person name="Glass J.I."/>
            <person name="Rusch D."/>
            <person name="Podicherti R."/>
            <person name="Tsui H.-C.T."/>
            <person name="Winkler M.E."/>
        </authorList>
    </citation>
    <scope>NUCLEOTIDE SEQUENCE</scope>
</reference>
<accession>A0A382GRU6</accession>
<dbReference type="PANTHER" id="PTHR46696:SF4">
    <property type="entry name" value="BIOTIN BIOSYNTHESIS CYTOCHROME P450"/>
    <property type="match status" value="1"/>
</dbReference>
<comment type="similarity">
    <text evidence="1">Belongs to the cytochrome P450 family.</text>
</comment>
<evidence type="ECO:0000256" key="4">
    <source>
        <dbReference type="ARBA" id="ARBA00023002"/>
    </source>
</evidence>
<dbReference type="PRINTS" id="PR00359">
    <property type="entry name" value="BP450"/>
</dbReference>
<dbReference type="SUPFAM" id="SSF48264">
    <property type="entry name" value="Cytochrome P450"/>
    <property type="match status" value="1"/>
</dbReference>
<dbReference type="CDD" id="cd11033">
    <property type="entry name" value="CYP142-like"/>
    <property type="match status" value="1"/>
</dbReference>
<protein>
    <recommendedName>
        <fullName evidence="8">Cytochrome P450</fullName>
    </recommendedName>
</protein>
<keyword evidence="3" id="KW-0479">Metal-binding</keyword>
<keyword evidence="5" id="KW-0408">Iron</keyword>
<keyword evidence="6" id="KW-0503">Monooxygenase</keyword>
<dbReference type="GO" id="GO:0020037">
    <property type="term" value="F:heme binding"/>
    <property type="evidence" value="ECO:0007669"/>
    <property type="project" value="InterPro"/>
</dbReference>
<organism evidence="7">
    <name type="scientific">marine metagenome</name>
    <dbReference type="NCBI Taxonomy" id="408172"/>
    <lineage>
        <taxon>unclassified sequences</taxon>
        <taxon>metagenomes</taxon>
        <taxon>ecological metagenomes</taxon>
    </lineage>
</organism>
<evidence type="ECO:0008006" key="8">
    <source>
        <dbReference type="Google" id="ProtNLM"/>
    </source>
</evidence>
<evidence type="ECO:0000256" key="2">
    <source>
        <dbReference type="ARBA" id="ARBA00022617"/>
    </source>
</evidence>
<evidence type="ECO:0000256" key="6">
    <source>
        <dbReference type="ARBA" id="ARBA00023033"/>
    </source>
</evidence>
<dbReference type="FunFam" id="1.10.630.10:FF:000018">
    <property type="entry name" value="Cytochrome P450 monooxygenase"/>
    <property type="match status" value="1"/>
</dbReference>
<dbReference type="GO" id="GO:0008395">
    <property type="term" value="F:steroid hydroxylase activity"/>
    <property type="evidence" value="ECO:0007669"/>
    <property type="project" value="TreeGrafter"/>
</dbReference>
<name>A0A382GRU6_9ZZZZ</name>
<evidence type="ECO:0000256" key="3">
    <source>
        <dbReference type="ARBA" id="ARBA00022723"/>
    </source>
</evidence>
<dbReference type="Gene3D" id="1.10.630.10">
    <property type="entry name" value="Cytochrome P450"/>
    <property type="match status" value="1"/>
</dbReference>
<dbReference type="Pfam" id="PF00067">
    <property type="entry name" value="p450"/>
    <property type="match status" value="1"/>
</dbReference>
<sequence>MRLDDVDLLDLDRFVAQEHYDMFALLRREDPLHWHEEPDGPGFWNVVRYDDLVEVNRQAEIFSSEVGGISIADPIAIDEKFGSFDLRGVLMLTTDPPKHTRYRKLVNRGFTPRMIGLLEKYLRHRTTLIVDEVIEDGECDFVIDVAAELPLQAIAEIMGVPQEDRQKLFDWSNKMIGIDDPEYASDDNRAAATELYSYANSLAAQRREDPRDDIITRLINAEVIGDDGQPTTLNEFEIDAFMLLLSVAGNETTRNATSHGLWQLMTNPDQFERLKADRDGLMDTAVDEIVRYASPVLHFRRTVTADTEIGGRPVTAGDKVVMWHVSANRDEDQFEDPDRFDVSRSPNHHVGFGGGGPHFCLGANLA</sequence>
<dbReference type="AlphaFoldDB" id="A0A382GRU6"/>
<evidence type="ECO:0000313" key="7">
    <source>
        <dbReference type="EMBL" id="SVB77719.1"/>
    </source>
</evidence>
<dbReference type="PANTHER" id="PTHR46696">
    <property type="entry name" value="P450, PUTATIVE (EUROFUNG)-RELATED"/>
    <property type="match status" value="1"/>
</dbReference>
<feature type="non-terminal residue" evidence="7">
    <location>
        <position position="366"/>
    </location>
</feature>
<dbReference type="GO" id="GO:0005506">
    <property type="term" value="F:iron ion binding"/>
    <property type="evidence" value="ECO:0007669"/>
    <property type="project" value="InterPro"/>
</dbReference>
<dbReference type="GO" id="GO:0036199">
    <property type="term" value="F:cholest-4-en-3-one 26-monooxygenase activity"/>
    <property type="evidence" value="ECO:0007669"/>
    <property type="project" value="TreeGrafter"/>
</dbReference>
<dbReference type="InterPro" id="IPR036396">
    <property type="entry name" value="Cyt_P450_sf"/>
</dbReference>
<dbReference type="InterPro" id="IPR001128">
    <property type="entry name" value="Cyt_P450"/>
</dbReference>
<dbReference type="EMBL" id="UINC01057010">
    <property type="protein sequence ID" value="SVB77719.1"/>
    <property type="molecule type" value="Genomic_DNA"/>
</dbReference>
<evidence type="ECO:0000256" key="5">
    <source>
        <dbReference type="ARBA" id="ARBA00023004"/>
    </source>
</evidence>
<keyword evidence="2" id="KW-0349">Heme</keyword>
<evidence type="ECO:0000256" key="1">
    <source>
        <dbReference type="ARBA" id="ARBA00010617"/>
    </source>
</evidence>
<gene>
    <name evidence="7" type="ORF">METZ01_LOCUS230573</name>
</gene>
<dbReference type="GO" id="GO:0006707">
    <property type="term" value="P:cholesterol catabolic process"/>
    <property type="evidence" value="ECO:0007669"/>
    <property type="project" value="TreeGrafter"/>
</dbReference>
<dbReference type="InterPro" id="IPR002397">
    <property type="entry name" value="Cyt_P450_B"/>
</dbReference>